<dbReference type="PANTHER" id="PTHR46158:SF2">
    <property type="entry name" value="OS02G0165000 PROTEIN"/>
    <property type="match status" value="1"/>
</dbReference>
<protein>
    <submittedName>
        <fullName evidence="2">Uncharacterized protein</fullName>
    </submittedName>
</protein>
<dbReference type="AlphaFoldDB" id="A0A843XAW1"/>
<evidence type="ECO:0000313" key="2">
    <source>
        <dbReference type="EMBL" id="MQM16452.1"/>
    </source>
</evidence>
<keyword evidence="3" id="KW-1185">Reference proteome</keyword>
<feature type="region of interest" description="Disordered" evidence="1">
    <location>
        <begin position="1"/>
        <end position="42"/>
    </location>
</feature>
<accession>A0A843XAW1</accession>
<proteinExistence type="predicted"/>
<feature type="region of interest" description="Disordered" evidence="1">
    <location>
        <begin position="286"/>
        <end position="327"/>
    </location>
</feature>
<dbReference type="EMBL" id="NMUH01007011">
    <property type="protein sequence ID" value="MQM16452.1"/>
    <property type="molecule type" value="Genomic_DNA"/>
</dbReference>
<feature type="compositionally biased region" description="Gly residues" evidence="1">
    <location>
        <begin position="306"/>
        <end position="316"/>
    </location>
</feature>
<feature type="region of interest" description="Disordered" evidence="1">
    <location>
        <begin position="220"/>
        <end position="248"/>
    </location>
</feature>
<gene>
    <name evidence="2" type="ORF">Taro_049408</name>
</gene>
<feature type="compositionally biased region" description="Polar residues" evidence="1">
    <location>
        <begin position="226"/>
        <end position="237"/>
    </location>
</feature>
<evidence type="ECO:0000256" key="1">
    <source>
        <dbReference type="SAM" id="MobiDB-lite"/>
    </source>
</evidence>
<organism evidence="2 3">
    <name type="scientific">Colocasia esculenta</name>
    <name type="common">Wild taro</name>
    <name type="synonym">Arum esculentum</name>
    <dbReference type="NCBI Taxonomy" id="4460"/>
    <lineage>
        <taxon>Eukaryota</taxon>
        <taxon>Viridiplantae</taxon>
        <taxon>Streptophyta</taxon>
        <taxon>Embryophyta</taxon>
        <taxon>Tracheophyta</taxon>
        <taxon>Spermatophyta</taxon>
        <taxon>Magnoliopsida</taxon>
        <taxon>Liliopsida</taxon>
        <taxon>Araceae</taxon>
        <taxon>Aroideae</taxon>
        <taxon>Colocasieae</taxon>
        <taxon>Colocasia</taxon>
    </lineage>
</organism>
<dbReference type="OrthoDB" id="435038at2759"/>
<comment type="caution">
    <text evidence="2">The sequence shown here is derived from an EMBL/GenBank/DDBJ whole genome shotgun (WGS) entry which is preliminary data.</text>
</comment>
<dbReference type="Proteomes" id="UP000652761">
    <property type="component" value="Unassembled WGS sequence"/>
</dbReference>
<sequence>MENSETAPETVAAAAAGFSDREASSNDGGEIQPVSHPRRPLNLSTLQIPARTLESPLPTSTRISIPFVPTPTSTRAALPPRPHSTKAKPTARNLLPQRSLRTKNQLVEWEKTGLLTSGASPPKELQERASTSRTFSFARVFSSASTKRTNSLPVTPIAGPMSEEDGHVVDLSSWHVGPNSCGNTVTYRYTVVVSASTPASCGFIRAPVGVNEPQMNRACRDDHNDANGTSNRAQTGSPRRRCDKERSAPSCTVADRLQWRPGPNRLGSVRCPLPFIPLPVLRREETVEGGERKGRGRGRLRAVAAGAGGAGEGGRNSGAHGACRRRQ</sequence>
<feature type="region of interest" description="Disordered" evidence="1">
    <location>
        <begin position="61"/>
        <end position="90"/>
    </location>
</feature>
<evidence type="ECO:0000313" key="3">
    <source>
        <dbReference type="Proteomes" id="UP000652761"/>
    </source>
</evidence>
<name>A0A843XAW1_COLES</name>
<dbReference type="PANTHER" id="PTHR46158">
    <property type="entry name" value="OS02G0165000 PROTEIN"/>
    <property type="match status" value="1"/>
</dbReference>
<reference evidence="2" key="1">
    <citation type="submission" date="2017-07" db="EMBL/GenBank/DDBJ databases">
        <title>Taro Niue Genome Assembly and Annotation.</title>
        <authorList>
            <person name="Atibalentja N."/>
            <person name="Keating K."/>
            <person name="Fields C.J."/>
        </authorList>
    </citation>
    <scope>NUCLEOTIDE SEQUENCE</scope>
    <source>
        <strain evidence="2">Niue_2</strain>
        <tissue evidence="2">Leaf</tissue>
    </source>
</reference>